<keyword evidence="6" id="KW-0963">Cytoplasm</keyword>
<evidence type="ECO:0000313" key="13">
    <source>
        <dbReference type="EMBL" id="ODQ65189.1"/>
    </source>
</evidence>
<protein>
    <recommendedName>
        <fullName evidence="5">Diphthamide biosynthesis protein 4</fullName>
    </recommendedName>
</protein>
<dbReference type="STRING" id="857566.A0A1E3PIE4"/>
<keyword evidence="9" id="KW-0408">Iron</keyword>
<evidence type="ECO:0000256" key="6">
    <source>
        <dbReference type="ARBA" id="ARBA00022490"/>
    </source>
</evidence>
<dbReference type="InterPro" id="IPR036869">
    <property type="entry name" value="J_dom_sf"/>
</dbReference>
<evidence type="ECO:0000256" key="9">
    <source>
        <dbReference type="ARBA" id="ARBA00023004"/>
    </source>
</evidence>
<dbReference type="Pfam" id="PF05207">
    <property type="entry name" value="Zn_ribbon_CSL"/>
    <property type="match status" value="1"/>
</dbReference>
<gene>
    <name evidence="13" type="ORF">NADFUDRAFT_24955</name>
</gene>
<dbReference type="GO" id="GO:0017183">
    <property type="term" value="P:protein histidyl modification to diphthamide"/>
    <property type="evidence" value="ECO:0007669"/>
    <property type="project" value="UniProtKB-UniPathway"/>
</dbReference>
<dbReference type="AlphaFoldDB" id="A0A1E3PIE4"/>
<dbReference type="PROSITE" id="PS51074">
    <property type="entry name" value="DPH_MB"/>
    <property type="match status" value="1"/>
</dbReference>
<accession>A0A1E3PIE4</accession>
<dbReference type="Proteomes" id="UP000095009">
    <property type="component" value="Unassembled WGS sequence"/>
</dbReference>
<reference evidence="13 14" key="1">
    <citation type="journal article" date="2016" name="Proc. Natl. Acad. Sci. U.S.A.">
        <title>Comparative genomics of biotechnologically important yeasts.</title>
        <authorList>
            <person name="Riley R."/>
            <person name="Haridas S."/>
            <person name="Wolfe K.H."/>
            <person name="Lopes M.R."/>
            <person name="Hittinger C.T."/>
            <person name="Goeker M."/>
            <person name="Salamov A.A."/>
            <person name="Wisecaver J.H."/>
            <person name="Long T.M."/>
            <person name="Calvey C.H."/>
            <person name="Aerts A.L."/>
            <person name="Barry K.W."/>
            <person name="Choi C."/>
            <person name="Clum A."/>
            <person name="Coughlan A.Y."/>
            <person name="Deshpande S."/>
            <person name="Douglass A.P."/>
            <person name="Hanson S.J."/>
            <person name="Klenk H.-P."/>
            <person name="LaButti K.M."/>
            <person name="Lapidus A."/>
            <person name="Lindquist E.A."/>
            <person name="Lipzen A.M."/>
            <person name="Meier-Kolthoff J.P."/>
            <person name="Ohm R.A."/>
            <person name="Otillar R.P."/>
            <person name="Pangilinan J.L."/>
            <person name="Peng Y."/>
            <person name="Rokas A."/>
            <person name="Rosa C.A."/>
            <person name="Scheuner C."/>
            <person name="Sibirny A.A."/>
            <person name="Slot J.C."/>
            <person name="Stielow J.B."/>
            <person name="Sun H."/>
            <person name="Kurtzman C.P."/>
            <person name="Blackwell M."/>
            <person name="Grigoriev I.V."/>
            <person name="Jeffries T.W."/>
        </authorList>
    </citation>
    <scope>NUCLEOTIDE SEQUENCE [LARGE SCALE GENOMIC DNA]</scope>
    <source>
        <strain evidence="13 14">DSM 6958</strain>
    </source>
</reference>
<evidence type="ECO:0000256" key="5">
    <source>
        <dbReference type="ARBA" id="ARBA00021797"/>
    </source>
</evidence>
<dbReference type="GO" id="GO:0005737">
    <property type="term" value="C:cytoplasm"/>
    <property type="evidence" value="ECO:0007669"/>
    <property type="project" value="UniProtKB-SubCell"/>
</dbReference>
<evidence type="ECO:0000256" key="3">
    <source>
        <dbReference type="ARBA" id="ARBA00004496"/>
    </source>
</evidence>
<dbReference type="UniPathway" id="UPA00559"/>
<evidence type="ECO:0000256" key="1">
    <source>
        <dbReference type="ARBA" id="ARBA00003474"/>
    </source>
</evidence>
<dbReference type="GO" id="GO:0005634">
    <property type="term" value="C:nucleus"/>
    <property type="evidence" value="ECO:0007669"/>
    <property type="project" value="UniProtKB-SubCell"/>
</dbReference>
<comment type="subcellular location">
    <subcellularLocation>
        <location evidence="3">Cytoplasm</location>
    </subcellularLocation>
    <subcellularLocation>
        <location evidence="2">Nucleus</location>
    </subcellularLocation>
</comment>
<sequence>MTTTGTLSELSPIQVKKAYRAALLAHHPDKQSGNNIGPNSAQEVFDIDLISKAYTTLSDPDLRSEYNKWLRKCGSVLGGSGTTGEIVDLDDLQMKETLVDGEETCEWFKSCRCGEEQGYKITEQNLIDNGNSTEIIVQCIGCSLWIKVVYESVEDGI</sequence>
<dbReference type="InterPro" id="IPR001623">
    <property type="entry name" value="DnaJ_domain"/>
</dbReference>
<keyword evidence="14" id="KW-1185">Reference proteome</keyword>
<evidence type="ECO:0000256" key="4">
    <source>
        <dbReference type="ARBA" id="ARBA00006169"/>
    </source>
</evidence>
<dbReference type="SUPFAM" id="SSF46565">
    <property type="entry name" value="Chaperone J-domain"/>
    <property type="match status" value="1"/>
</dbReference>
<keyword evidence="7" id="KW-0479">Metal-binding</keyword>
<evidence type="ECO:0000259" key="12">
    <source>
        <dbReference type="PROSITE" id="PS51074"/>
    </source>
</evidence>
<organism evidence="13 14">
    <name type="scientific">Nadsonia fulvescens var. elongata DSM 6958</name>
    <dbReference type="NCBI Taxonomy" id="857566"/>
    <lineage>
        <taxon>Eukaryota</taxon>
        <taxon>Fungi</taxon>
        <taxon>Dikarya</taxon>
        <taxon>Ascomycota</taxon>
        <taxon>Saccharomycotina</taxon>
        <taxon>Dipodascomycetes</taxon>
        <taxon>Dipodascales</taxon>
        <taxon>Dipodascales incertae sedis</taxon>
        <taxon>Nadsonia</taxon>
    </lineage>
</organism>
<dbReference type="PROSITE" id="PS50076">
    <property type="entry name" value="DNAJ_2"/>
    <property type="match status" value="1"/>
</dbReference>
<dbReference type="EMBL" id="KV454410">
    <property type="protein sequence ID" value="ODQ65189.1"/>
    <property type="molecule type" value="Genomic_DNA"/>
</dbReference>
<comment type="function">
    <text evidence="1">Required for the first step of diphthamide biosynthesis, the transfer of 3-amino-3-carboxypropyl from S-adenosyl-L-methionine to a histidine residue. Diphthamide is a post-translational modification of histidine which occurs in elongation factor 2.</text>
</comment>
<name>A0A1E3PIE4_9ASCO</name>
<evidence type="ECO:0000313" key="14">
    <source>
        <dbReference type="Proteomes" id="UP000095009"/>
    </source>
</evidence>
<dbReference type="InterPro" id="IPR007872">
    <property type="entry name" value="DPH_MB_dom"/>
</dbReference>
<feature type="domain" description="DPH-type MB" evidence="12">
    <location>
        <begin position="83"/>
        <end position="151"/>
    </location>
</feature>
<dbReference type="GO" id="GO:0046872">
    <property type="term" value="F:metal ion binding"/>
    <property type="evidence" value="ECO:0007669"/>
    <property type="project" value="UniProtKB-KW"/>
</dbReference>
<keyword evidence="8" id="KW-0862">Zinc</keyword>
<proteinExistence type="inferred from homology"/>
<dbReference type="InterPro" id="IPR036671">
    <property type="entry name" value="DPH_MB_sf"/>
</dbReference>
<dbReference type="Gene3D" id="3.10.660.10">
    <property type="entry name" value="DPH Zinc finger"/>
    <property type="match status" value="1"/>
</dbReference>
<comment type="similarity">
    <text evidence="4">Belongs to the DPH4 family.</text>
</comment>
<evidence type="ECO:0000256" key="10">
    <source>
        <dbReference type="ARBA" id="ARBA00023242"/>
    </source>
</evidence>
<feature type="domain" description="J" evidence="11">
    <location>
        <begin position="1"/>
        <end position="70"/>
    </location>
</feature>
<dbReference type="PANTHER" id="PTHR21454:SF46">
    <property type="entry name" value="DIPHTHAMIDE BIOSYNTHESIS PROTEIN 4"/>
    <property type="match status" value="1"/>
</dbReference>
<keyword evidence="10" id="KW-0539">Nucleus</keyword>
<dbReference type="InterPro" id="IPR044248">
    <property type="entry name" value="DPH3/4-like"/>
</dbReference>
<dbReference type="PANTHER" id="PTHR21454">
    <property type="entry name" value="DPH3 HOMOLOG-RELATED"/>
    <property type="match status" value="1"/>
</dbReference>
<evidence type="ECO:0000256" key="7">
    <source>
        <dbReference type="ARBA" id="ARBA00022723"/>
    </source>
</evidence>
<evidence type="ECO:0000259" key="11">
    <source>
        <dbReference type="PROSITE" id="PS50076"/>
    </source>
</evidence>
<dbReference type="CDD" id="cd06257">
    <property type="entry name" value="DnaJ"/>
    <property type="match status" value="1"/>
</dbReference>
<dbReference type="OrthoDB" id="445556at2759"/>
<evidence type="ECO:0000256" key="2">
    <source>
        <dbReference type="ARBA" id="ARBA00004123"/>
    </source>
</evidence>
<dbReference type="Pfam" id="PF00226">
    <property type="entry name" value="DnaJ"/>
    <property type="match status" value="1"/>
</dbReference>
<dbReference type="SUPFAM" id="SSF144217">
    <property type="entry name" value="CSL zinc finger"/>
    <property type="match status" value="1"/>
</dbReference>
<evidence type="ECO:0000256" key="8">
    <source>
        <dbReference type="ARBA" id="ARBA00022833"/>
    </source>
</evidence>
<dbReference type="Gene3D" id="1.10.287.110">
    <property type="entry name" value="DnaJ domain"/>
    <property type="match status" value="1"/>
</dbReference>